<dbReference type="Gene3D" id="3.30.2310.20">
    <property type="entry name" value="RelE-like"/>
    <property type="match status" value="1"/>
</dbReference>
<proteinExistence type="predicted"/>
<name>B9XSN2_PEDPL</name>
<keyword evidence="3" id="KW-1185">Reference proteome</keyword>
<sequence length="73" mass="8378">MPIGFRFLSAVDQAVGALQADPLRPAPDAKARRKWRIKKFPYHFIYKAGNDRVIILAVAHASRKPGYWSKRKE</sequence>
<dbReference type="Pfam" id="PF05016">
    <property type="entry name" value="ParE_toxin"/>
    <property type="match status" value="1"/>
</dbReference>
<dbReference type="InterPro" id="IPR035093">
    <property type="entry name" value="RelE/ParE_toxin_dom_sf"/>
</dbReference>
<accession>B9XSN2</accession>
<dbReference type="Proteomes" id="UP000003688">
    <property type="component" value="Unassembled WGS sequence"/>
</dbReference>
<evidence type="ECO:0000256" key="1">
    <source>
        <dbReference type="ARBA" id="ARBA00022649"/>
    </source>
</evidence>
<dbReference type="AlphaFoldDB" id="B9XSN2"/>
<comment type="caution">
    <text evidence="2">The sequence shown here is derived from an EMBL/GenBank/DDBJ whole genome shotgun (WGS) entry which is preliminary data.</text>
</comment>
<dbReference type="STRING" id="320771.Cflav_PD0178"/>
<gene>
    <name evidence="2" type="ORF">Cflav_PD0178</name>
</gene>
<dbReference type="RefSeq" id="WP_007418815.1">
    <property type="nucleotide sequence ID" value="NZ_ABOX02000083.1"/>
</dbReference>
<keyword evidence="1" id="KW-1277">Toxin-antitoxin system</keyword>
<dbReference type="EMBL" id="ABOX02000083">
    <property type="protein sequence ID" value="EEF57151.1"/>
    <property type="molecule type" value="Genomic_DNA"/>
</dbReference>
<organism evidence="2 3">
    <name type="scientific">Pedosphaera parvula (strain Ellin514)</name>
    <dbReference type="NCBI Taxonomy" id="320771"/>
    <lineage>
        <taxon>Bacteria</taxon>
        <taxon>Pseudomonadati</taxon>
        <taxon>Verrucomicrobiota</taxon>
        <taxon>Pedosphaerae</taxon>
        <taxon>Pedosphaerales</taxon>
        <taxon>Pedosphaeraceae</taxon>
        <taxon>Pedosphaera</taxon>
    </lineage>
</organism>
<evidence type="ECO:0000313" key="3">
    <source>
        <dbReference type="Proteomes" id="UP000003688"/>
    </source>
</evidence>
<dbReference type="InterPro" id="IPR007712">
    <property type="entry name" value="RelE/ParE_toxin"/>
</dbReference>
<evidence type="ECO:0000313" key="2">
    <source>
        <dbReference type="EMBL" id="EEF57151.1"/>
    </source>
</evidence>
<protein>
    <submittedName>
        <fullName evidence="2">Plasmid stabilization system</fullName>
    </submittedName>
</protein>
<reference evidence="2 3" key="1">
    <citation type="journal article" date="2011" name="J. Bacteriol.">
        <title>Genome sequence of 'Pedosphaera parvula' Ellin514, an aerobic Verrucomicrobial isolate from pasture soil.</title>
        <authorList>
            <person name="Kant R."/>
            <person name="van Passel M.W."/>
            <person name="Sangwan P."/>
            <person name="Palva A."/>
            <person name="Lucas S."/>
            <person name="Copeland A."/>
            <person name="Lapidus A."/>
            <person name="Glavina Del Rio T."/>
            <person name="Dalin E."/>
            <person name="Tice H."/>
            <person name="Bruce D."/>
            <person name="Goodwin L."/>
            <person name="Pitluck S."/>
            <person name="Chertkov O."/>
            <person name="Larimer F.W."/>
            <person name="Land M.L."/>
            <person name="Hauser L."/>
            <person name="Brettin T.S."/>
            <person name="Detter J.C."/>
            <person name="Han S."/>
            <person name="de Vos W.M."/>
            <person name="Janssen P.H."/>
            <person name="Smidt H."/>
        </authorList>
    </citation>
    <scope>NUCLEOTIDE SEQUENCE [LARGE SCALE GENOMIC DNA]</scope>
    <source>
        <strain evidence="2 3">Ellin514</strain>
    </source>
</reference>
<dbReference type="OrthoDB" id="9809155at2"/>